<proteinExistence type="predicted"/>
<evidence type="ECO:0000313" key="2">
    <source>
        <dbReference type="Proteomes" id="UP000001542"/>
    </source>
</evidence>
<protein>
    <submittedName>
        <fullName evidence="1">Uncharacterized protein</fullName>
    </submittedName>
</protein>
<dbReference type="RefSeq" id="XP_001310225.1">
    <property type="nucleotide sequence ID" value="XM_001310224.1"/>
</dbReference>
<organism evidence="1 2">
    <name type="scientific">Trichomonas vaginalis (strain ATCC PRA-98 / G3)</name>
    <dbReference type="NCBI Taxonomy" id="412133"/>
    <lineage>
        <taxon>Eukaryota</taxon>
        <taxon>Metamonada</taxon>
        <taxon>Parabasalia</taxon>
        <taxon>Trichomonadida</taxon>
        <taxon>Trichomonadidae</taxon>
        <taxon>Trichomonas</taxon>
    </lineage>
</organism>
<accession>A2FCS1</accession>
<reference evidence="1" key="2">
    <citation type="journal article" date="2007" name="Science">
        <title>Draft genome sequence of the sexually transmitted pathogen Trichomonas vaginalis.</title>
        <authorList>
            <person name="Carlton J.M."/>
            <person name="Hirt R.P."/>
            <person name="Silva J.C."/>
            <person name="Delcher A.L."/>
            <person name="Schatz M."/>
            <person name="Zhao Q."/>
            <person name="Wortman J.R."/>
            <person name="Bidwell S.L."/>
            <person name="Alsmark U.C.M."/>
            <person name="Besteiro S."/>
            <person name="Sicheritz-Ponten T."/>
            <person name="Noel C.J."/>
            <person name="Dacks J.B."/>
            <person name="Foster P.G."/>
            <person name="Simillion C."/>
            <person name="Van de Peer Y."/>
            <person name="Miranda-Saavedra D."/>
            <person name="Barton G.J."/>
            <person name="Westrop G.D."/>
            <person name="Mueller S."/>
            <person name="Dessi D."/>
            <person name="Fiori P.L."/>
            <person name="Ren Q."/>
            <person name="Paulsen I."/>
            <person name="Zhang H."/>
            <person name="Bastida-Corcuera F.D."/>
            <person name="Simoes-Barbosa A."/>
            <person name="Brown M.T."/>
            <person name="Hayes R.D."/>
            <person name="Mukherjee M."/>
            <person name="Okumura C.Y."/>
            <person name="Schneider R."/>
            <person name="Smith A.J."/>
            <person name="Vanacova S."/>
            <person name="Villalvazo M."/>
            <person name="Haas B.J."/>
            <person name="Pertea M."/>
            <person name="Feldblyum T.V."/>
            <person name="Utterback T.R."/>
            <person name="Shu C.L."/>
            <person name="Osoegawa K."/>
            <person name="de Jong P.J."/>
            <person name="Hrdy I."/>
            <person name="Horvathova L."/>
            <person name="Zubacova Z."/>
            <person name="Dolezal P."/>
            <person name="Malik S.B."/>
            <person name="Logsdon J.M. Jr."/>
            <person name="Henze K."/>
            <person name="Gupta A."/>
            <person name="Wang C.C."/>
            <person name="Dunne R.L."/>
            <person name="Upcroft J.A."/>
            <person name="Upcroft P."/>
            <person name="White O."/>
            <person name="Salzberg S.L."/>
            <person name="Tang P."/>
            <person name="Chiu C.-H."/>
            <person name="Lee Y.-S."/>
            <person name="Embley T.M."/>
            <person name="Coombs G.H."/>
            <person name="Mottram J.C."/>
            <person name="Tachezy J."/>
            <person name="Fraser-Liggett C.M."/>
            <person name="Johnson P.J."/>
        </authorList>
    </citation>
    <scope>NUCLEOTIDE SEQUENCE [LARGE SCALE GENOMIC DNA]</scope>
    <source>
        <strain evidence="1">G3</strain>
    </source>
</reference>
<dbReference type="VEuPathDB" id="TrichDB:TVAGG3_0516590"/>
<dbReference type="VEuPathDB" id="TrichDB:TVAG_123450"/>
<dbReference type="KEGG" id="tva:4755076"/>
<dbReference type="EMBL" id="DS113721">
    <property type="protein sequence ID" value="EAX97295.1"/>
    <property type="molecule type" value="Genomic_DNA"/>
</dbReference>
<dbReference type="InParanoid" id="A2FCS1"/>
<dbReference type="AlphaFoldDB" id="A2FCS1"/>
<keyword evidence="2" id="KW-1185">Reference proteome</keyword>
<evidence type="ECO:0000313" key="1">
    <source>
        <dbReference type="EMBL" id="EAX97295.1"/>
    </source>
</evidence>
<gene>
    <name evidence="1" type="ORF">TVAG_123450</name>
</gene>
<dbReference type="Proteomes" id="UP000001542">
    <property type="component" value="Unassembled WGS sequence"/>
</dbReference>
<sequence length="231" mass="26267">MFRAVSAQSLGNIPPKESIIMIHECINNIKSQNDANLLKKYINDQFIQITNAIYHYYAKKDYESCLQLCEFLINTKDFSITQDYRTNLVTILYIDGCTKLNLKDYQASYSSSIRCESNTENHDFIALSRLARSYCLVCQNRAEQSLVISTPLISIPEIRYQSKDLAALATILSGKIDQARTILEQQINDNFVLNITHTADINLPKPSETNKKSKSLLELELAALRPSQFSV</sequence>
<reference evidence="1" key="1">
    <citation type="submission" date="2006-10" db="EMBL/GenBank/DDBJ databases">
        <authorList>
            <person name="Amadeo P."/>
            <person name="Zhao Q."/>
            <person name="Wortman J."/>
            <person name="Fraser-Liggett C."/>
            <person name="Carlton J."/>
        </authorList>
    </citation>
    <scope>NUCLEOTIDE SEQUENCE</scope>
    <source>
        <strain evidence="1">G3</strain>
    </source>
</reference>
<name>A2FCS1_TRIV3</name>